<comment type="caution">
    <text evidence="1">The sequence shown here is derived from an EMBL/GenBank/DDBJ whole genome shotgun (WGS) entry which is preliminary data.</text>
</comment>
<dbReference type="AlphaFoldDB" id="A0A840Z193"/>
<evidence type="ECO:0008006" key="3">
    <source>
        <dbReference type="Google" id="ProtNLM"/>
    </source>
</evidence>
<sequence length="154" mass="17584">MSRRPLTAGEIALARSVFGAAIDYDRAEIAQQKWAFFQPRHVVMAPMGCIHFHPGGDLYRDDFAAEPPDLQGLFVHEMTHVWQTQVRGRWYLPLMRHPFCRYAYRHEPGRPFDRYGIEQQAELVRHAFMARLGHPVPGAPPLAALNALLPFPLG</sequence>
<dbReference type="EMBL" id="JACIJI010000005">
    <property type="protein sequence ID" value="MBB5719695.1"/>
    <property type="molecule type" value="Genomic_DNA"/>
</dbReference>
<evidence type="ECO:0000313" key="2">
    <source>
        <dbReference type="Proteomes" id="UP000554342"/>
    </source>
</evidence>
<dbReference type="Proteomes" id="UP000554342">
    <property type="component" value="Unassembled WGS sequence"/>
</dbReference>
<protein>
    <recommendedName>
        <fullName evidence="3">Vgr related protein</fullName>
    </recommendedName>
</protein>
<evidence type="ECO:0000313" key="1">
    <source>
        <dbReference type="EMBL" id="MBB5719695.1"/>
    </source>
</evidence>
<reference evidence="1 2" key="1">
    <citation type="submission" date="2020-08" db="EMBL/GenBank/DDBJ databases">
        <title>Genomic Encyclopedia of Type Strains, Phase IV (KMG-IV): sequencing the most valuable type-strain genomes for metagenomic binning, comparative biology and taxonomic classification.</title>
        <authorList>
            <person name="Goeker M."/>
        </authorList>
    </citation>
    <scope>NUCLEOTIDE SEQUENCE [LARGE SCALE GENOMIC DNA]</scope>
    <source>
        <strain evidence="1 2">DSM 27203</strain>
    </source>
</reference>
<dbReference type="RefSeq" id="WP_184004780.1">
    <property type="nucleotide sequence ID" value="NZ_BAABIF010000030.1"/>
</dbReference>
<gene>
    <name evidence="1" type="ORF">FHR23_002643</name>
</gene>
<name>A0A840Z193_9SPHN</name>
<keyword evidence="2" id="KW-1185">Reference proteome</keyword>
<organism evidence="1 2">
    <name type="scientific">Stakelama sediminis</name>
    <dbReference type="NCBI Taxonomy" id="463200"/>
    <lineage>
        <taxon>Bacteria</taxon>
        <taxon>Pseudomonadati</taxon>
        <taxon>Pseudomonadota</taxon>
        <taxon>Alphaproteobacteria</taxon>
        <taxon>Sphingomonadales</taxon>
        <taxon>Sphingomonadaceae</taxon>
        <taxon>Stakelama</taxon>
    </lineage>
</organism>
<proteinExistence type="predicted"/>
<accession>A0A840Z193</accession>